<dbReference type="InterPro" id="IPR011990">
    <property type="entry name" value="TPR-like_helical_dom_sf"/>
</dbReference>
<dbReference type="AlphaFoldDB" id="A0A7J0FIF9"/>
<keyword evidence="1" id="KW-0677">Repeat</keyword>
<dbReference type="GO" id="GO:0003723">
    <property type="term" value="F:RNA binding"/>
    <property type="evidence" value="ECO:0007669"/>
    <property type="project" value="InterPro"/>
</dbReference>
<dbReference type="NCBIfam" id="TIGR00756">
    <property type="entry name" value="PPR"/>
    <property type="match status" value="1"/>
</dbReference>
<dbReference type="Pfam" id="PF13041">
    <property type="entry name" value="PPR_2"/>
    <property type="match status" value="1"/>
</dbReference>
<dbReference type="GO" id="GO:0009451">
    <property type="term" value="P:RNA modification"/>
    <property type="evidence" value="ECO:0007669"/>
    <property type="project" value="InterPro"/>
</dbReference>
<keyword evidence="5" id="KW-1185">Reference proteome</keyword>
<feature type="repeat" description="PPR" evidence="2">
    <location>
        <begin position="125"/>
        <end position="159"/>
    </location>
</feature>
<dbReference type="PROSITE" id="PS51375">
    <property type="entry name" value="PPR"/>
    <property type="match status" value="1"/>
</dbReference>
<dbReference type="FunFam" id="1.25.40.10:FF:000073">
    <property type="entry name" value="Pentatricopeptide repeat-containing protein chloroplastic"/>
    <property type="match status" value="1"/>
</dbReference>
<evidence type="ECO:0000313" key="3">
    <source>
        <dbReference type="EMBL" id="GFY98233.1"/>
    </source>
</evidence>
<accession>A0A7J0FIF9</accession>
<evidence type="ECO:0008006" key="6">
    <source>
        <dbReference type="Google" id="ProtNLM"/>
    </source>
</evidence>
<dbReference type="InterPro" id="IPR002885">
    <property type="entry name" value="PPR_rpt"/>
</dbReference>
<comment type="caution">
    <text evidence="4">The sequence shown here is derived from an EMBL/GenBank/DDBJ whole genome shotgun (WGS) entry which is preliminary data.</text>
</comment>
<reference evidence="4 5" key="1">
    <citation type="submission" date="2019-07" db="EMBL/GenBank/DDBJ databases">
        <title>De Novo Assembly of kiwifruit Actinidia rufa.</title>
        <authorList>
            <person name="Sugita-Konishi S."/>
            <person name="Sato K."/>
            <person name="Mori E."/>
            <person name="Abe Y."/>
            <person name="Kisaki G."/>
            <person name="Hamano K."/>
            <person name="Suezawa K."/>
            <person name="Otani M."/>
            <person name="Fukuda T."/>
            <person name="Manabe T."/>
            <person name="Gomi K."/>
            <person name="Tabuchi M."/>
            <person name="Akimitsu K."/>
            <person name="Kataoka I."/>
        </authorList>
    </citation>
    <scope>NUCLEOTIDE SEQUENCE [LARGE SCALE GENOMIC DNA]</scope>
    <source>
        <strain evidence="5">cv. Fuchu</strain>
        <strain evidence="4">Fuchu</strain>
    </source>
</reference>
<protein>
    <recommendedName>
        <fullName evidence="6">Tetratricopeptide repeat (TPR)-like superfamily protein</fullName>
    </recommendedName>
</protein>
<gene>
    <name evidence="3" type="ORF">Acr_12g0007740</name>
    <name evidence="4" type="ORF">Acr_12g0007770</name>
</gene>
<dbReference type="PANTHER" id="PTHR47926:SF347">
    <property type="entry name" value="PENTATRICOPEPTIDE REPEAT-CONTAINING PROTEIN"/>
    <property type="match status" value="1"/>
</dbReference>
<dbReference type="PANTHER" id="PTHR47926">
    <property type="entry name" value="PENTATRICOPEPTIDE REPEAT-CONTAINING PROTEIN"/>
    <property type="match status" value="1"/>
</dbReference>
<evidence type="ECO:0000313" key="4">
    <source>
        <dbReference type="EMBL" id="GFY98236.1"/>
    </source>
</evidence>
<evidence type="ECO:0000313" key="5">
    <source>
        <dbReference type="Proteomes" id="UP000585474"/>
    </source>
</evidence>
<evidence type="ECO:0000256" key="2">
    <source>
        <dbReference type="PROSITE-ProRule" id="PRU00708"/>
    </source>
</evidence>
<dbReference type="EMBL" id="BJWL01000012">
    <property type="protein sequence ID" value="GFY98233.1"/>
    <property type="molecule type" value="Genomic_DNA"/>
</dbReference>
<sequence length="190" mass="20482">MPKHTNPPPIPHPSPHSLSLPTSTITFALTKIVAFSALSPHGHIDHPKKVFSPIPSPNTLGIPSSEAVPSPKTPPFEEGQQIHSRVVRSGFGSSPFVETALVNFYAKCEEIGCARKVFHQIPERNLVSWSTMISGYSEVGMVNEAFSLFREMQKAGVVPDEVTLVSVISACAASGHWVLVDGCTLIMISI</sequence>
<dbReference type="Proteomes" id="UP000585474">
    <property type="component" value="Unassembled WGS sequence"/>
</dbReference>
<dbReference type="Gene3D" id="1.25.40.10">
    <property type="entry name" value="Tetratricopeptide repeat domain"/>
    <property type="match status" value="1"/>
</dbReference>
<evidence type="ECO:0000256" key="1">
    <source>
        <dbReference type="ARBA" id="ARBA00022737"/>
    </source>
</evidence>
<dbReference type="EMBL" id="BJWL01000012">
    <property type="protein sequence ID" value="GFY98236.1"/>
    <property type="molecule type" value="Genomic_DNA"/>
</dbReference>
<dbReference type="OrthoDB" id="9990610at2759"/>
<dbReference type="InterPro" id="IPR046960">
    <property type="entry name" value="PPR_At4g14850-like_plant"/>
</dbReference>
<name>A0A7J0FIF9_9ERIC</name>
<organism evidence="4 5">
    <name type="scientific">Actinidia rufa</name>
    <dbReference type="NCBI Taxonomy" id="165716"/>
    <lineage>
        <taxon>Eukaryota</taxon>
        <taxon>Viridiplantae</taxon>
        <taxon>Streptophyta</taxon>
        <taxon>Embryophyta</taxon>
        <taxon>Tracheophyta</taxon>
        <taxon>Spermatophyta</taxon>
        <taxon>Magnoliopsida</taxon>
        <taxon>eudicotyledons</taxon>
        <taxon>Gunneridae</taxon>
        <taxon>Pentapetalae</taxon>
        <taxon>asterids</taxon>
        <taxon>Ericales</taxon>
        <taxon>Actinidiaceae</taxon>
        <taxon>Actinidia</taxon>
    </lineage>
</organism>
<proteinExistence type="predicted"/>